<gene>
    <name evidence="9" type="ORF">AA0114_g11302</name>
</gene>
<sequence length="561" mass="60880">MTATSTPDGETKEDFSATQYTHTLETSLASEGQADDAPPKDTTHYGWRFWMIILSLCFTSLLTAIEATVTATALPSIARELDFRELYVWFVNALFLSSAVVQPLFGQLADVFGRRWPIIFTVAVFALGSGIAGGARSAGMLIAGRTLQGVGLGGVNMLIDIIVCDLVPQRKRGAVMGIVFAFFAVGSSLGPFVGGILVDRASWRWVFYIGLPVAGVSLMFLVAFLQVQYDKEMALKNKLKRLDYTGNVVLTLSMVSILIALTYGGTLRPWSSWRTIVPLVLGLLGLIGFHIYEAVGGQKEPVVPARLFTNCTSFTGFLLVFLHGMILYWITYFLPLYFQVVLLSSPTRSGVQFLPTVIVVLPFAIIAGGLVTATGRYKPLNIVGFALMTLAAGLFTMLDSASSMAEWVVFQIIGAAGIGLVTASTLPAVQVSLPESDGASSTATWGFLRSLGSIWGVSIPAAIFNTRFGELSKQITDENVRALLQNGMAYERASVAYIGAFTEPTRSELIRTYQGALKTVWQVLIAFSALGFLATWFFKEIKLKDTIKTEFGLKTKGEAKK</sequence>
<feature type="transmembrane region" description="Helical" evidence="7">
    <location>
        <begin position="276"/>
        <end position="295"/>
    </location>
</feature>
<dbReference type="Gene3D" id="1.20.1720.10">
    <property type="entry name" value="Multidrug resistance protein D"/>
    <property type="match status" value="1"/>
</dbReference>
<evidence type="ECO:0000313" key="9">
    <source>
        <dbReference type="EMBL" id="RYN39460.1"/>
    </source>
</evidence>
<dbReference type="PANTHER" id="PTHR23501:SF187">
    <property type="entry name" value="MAJOR FACILITATOR SUPERFAMILY (MFS) PROFILE DOMAIN-CONTAINING PROTEIN"/>
    <property type="match status" value="1"/>
</dbReference>
<reference evidence="10" key="1">
    <citation type="journal article" date="2019" name="bioRxiv">
        <title>Genomics, evolutionary history and diagnostics of the Alternaria alternata species group including apple and Asian pear pathotypes.</title>
        <authorList>
            <person name="Armitage A.D."/>
            <person name="Cockerton H.M."/>
            <person name="Sreenivasaprasad S."/>
            <person name="Woodhall J.W."/>
            <person name="Lane C.R."/>
            <person name="Harrison R.J."/>
            <person name="Clarkson J.P."/>
        </authorList>
    </citation>
    <scope>NUCLEOTIDE SEQUENCE [LARGE SCALE GENOMIC DNA]</scope>
    <source>
        <strain evidence="10">FERA 1082</strain>
    </source>
</reference>
<evidence type="ECO:0000313" key="10">
    <source>
        <dbReference type="Proteomes" id="UP000292402"/>
    </source>
</evidence>
<evidence type="ECO:0000256" key="6">
    <source>
        <dbReference type="ARBA" id="ARBA00023180"/>
    </source>
</evidence>
<dbReference type="Gene3D" id="1.20.1250.20">
    <property type="entry name" value="MFS general substrate transporter like domains"/>
    <property type="match status" value="1"/>
</dbReference>
<dbReference type="PRINTS" id="PR01036">
    <property type="entry name" value="TCRTETB"/>
</dbReference>
<dbReference type="EMBL" id="PDXA01000057">
    <property type="protein sequence ID" value="RYN39460.1"/>
    <property type="molecule type" value="Genomic_DNA"/>
</dbReference>
<dbReference type="Proteomes" id="UP000292402">
    <property type="component" value="Unassembled WGS sequence"/>
</dbReference>
<keyword evidence="5 7" id="KW-0472">Membrane</keyword>
<dbReference type="InterPro" id="IPR036259">
    <property type="entry name" value="MFS_trans_sf"/>
</dbReference>
<dbReference type="AlphaFoldDB" id="A0A4Q4M4J5"/>
<dbReference type="PROSITE" id="PS50850">
    <property type="entry name" value="MFS"/>
    <property type="match status" value="1"/>
</dbReference>
<evidence type="ECO:0000259" key="8">
    <source>
        <dbReference type="PROSITE" id="PS50850"/>
    </source>
</evidence>
<accession>A0A4Q4M4J5</accession>
<feature type="transmembrane region" description="Helical" evidence="7">
    <location>
        <begin position="174"/>
        <end position="193"/>
    </location>
</feature>
<keyword evidence="2" id="KW-0813">Transport</keyword>
<dbReference type="InterPro" id="IPR011701">
    <property type="entry name" value="MFS"/>
</dbReference>
<keyword evidence="4 7" id="KW-1133">Transmembrane helix</keyword>
<evidence type="ECO:0000256" key="5">
    <source>
        <dbReference type="ARBA" id="ARBA00023136"/>
    </source>
</evidence>
<proteinExistence type="predicted"/>
<feature type="transmembrane region" description="Helical" evidence="7">
    <location>
        <begin position="86"/>
        <end position="105"/>
    </location>
</feature>
<keyword evidence="6" id="KW-0325">Glycoprotein</keyword>
<dbReference type="SUPFAM" id="SSF103473">
    <property type="entry name" value="MFS general substrate transporter"/>
    <property type="match status" value="1"/>
</dbReference>
<evidence type="ECO:0000256" key="1">
    <source>
        <dbReference type="ARBA" id="ARBA00004141"/>
    </source>
</evidence>
<feature type="transmembrane region" description="Helical" evidence="7">
    <location>
        <begin position="380"/>
        <end position="398"/>
    </location>
</feature>
<organism evidence="9 10">
    <name type="scientific">Alternaria tenuissima</name>
    <dbReference type="NCBI Taxonomy" id="119927"/>
    <lineage>
        <taxon>Eukaryota</taxon>
        <taxon>Fungi</taxon>
        <taxon>Dikarya</taxon>
        <taxon>Ascomycota</taxon>
        <taxon>Pezizomycotina</taxon>
        <taxon>Dothideomycetes</taxon>
        <taxon>Pleosporomycetidae</taxon>
        <taxon>Pleosporales</taxon>
        <taxon>Pleosporineae</taxon>
        <taxon>Pleosporaceae</taxon>
        <taxon>Alternaria</taxon>
        <taxon>Alternaria sect. Alternaria</taxon>
        <taxon>Alternaria alternata complex</taxon>
    </lineage>
</organism>
<evidence type="ECO:0000256" key="7">
    <source>
        <dbReference type="SAM" id="Phobius"/>
    </source>
</evidence>
<evidence type="ECO:0000256" key="3">
    <source>
        <dbReference type="ARBA" id="ARBA00022692"/>
    </source>
</evidence>
<feature type="transmembrane region" description="Helical" evidence="7">
    <location>
        <begin position="205"/>
        <end position="225"/>
    </location>
</feature>
<name>A0A4Q4M4J5_9PLEO</name>
<feature type="domain" description="Major facilitator superfamily (MFS) profile" evidence="8">
    <location>
        <begin position="52"/>
        <end position="543"/>
    </location>
</feature>
<comment type="caution">
    <text evidence="9">The sequence shown here is derived from an EMBL/GenBank/DDBJ whole genome shotgun (WGS) entry which is preliminary data.</text>
</comment>
<protein>
    <recommendedName>
        <fullName evidence="8">Major facilitator superfamily (MFS) profile domain-containing protein</fullName>
    </recommendedName>
</protein>
<dbReference type="Pfam" id="PF07690">
    <property type="entry name" value="MFS_1"/>
    <property type="match status" value="1"/>
</dbReference>
<feature type="transmembrane region" description="Helical" evidence="7">
    <location>
        <begin position="307"/>
        <end position="330"/>
    </location>
</feature>
<feature type="transmembrane region" description="Helical" evidence="7">
    <location>
        <begin position="519"/>
        <end position="538"/>
    </location>
</feature>
<feature type="transmembrane region" description="Helical" evidence="7">
    <location>
        <begin position="410"/>
        <end position="433"/>
    </location>
</feature>
<keyword evidence="3 7" id="KW-0812">Transmembrane</keyword>
<dbReference type="PANTHER" id="PTHR23501">
    <property type="entry name" value="MAJOR FACILITATOR SUPERFAMILY"/>
    <property type="match status" value="1"/>
</dbReference>
<feature type="transmembrane region" description="Helical" evidence="7">
    <location>
        <begin position="117"/>
        <end position="135"/>
    </location>
</feature>
<dbReference type="GO" id="GO:0022857">
    <property type="term" value="F:transmembrane transporter activity"/>
    <property type="evidence" value="ECO:0007669"/>
    <property type="project" value="InterPro"/>
</dbReference>
<dbReference type="InterPro" id="IPR020846">
    <property type="entry name" value="MFS_dom"/>
</dbReference>
<evidence type="ECO:0000256" key="2">
    <source>
        <dbReference type="ARBA" id="ARBA00022448"/>
    </source>
</evidence>
<evidence type="ECO:0000256" key="4">
    <source>
        <dbReference type="ARBA" id="ARBA00022989"/>
    </source>
</evidence>
<feature type="transmembrane region" description="Helical" evidence="7">
    <location>
        <begin position="350"/>
        <end position="373"/>
    </location>
</feature>
<feature type="transmembrane region" description="Helical" evidence="7">
    <location>
        <begin position="49"/>
        <end position="74"/>
    </location>
</feature>
<feature type="transmembrane region" description="Helical" evidence="7">
    <location>
        <begin position="445"/>
        <end position="464"/>
    </location>
</feature>
<comment type="subcellular location">
    <subcellularLocation>
        <location evidence="1">Membrane</location>
        <topology evidence="1">Multi-pass membrane protein</topology>
    </subcellularLocation>
</comment>
<feature type="transmembrane region" description="Helical" evidence="7">
    <location>
        <begin position="246"/>
        <end position="264"/>
    </location>
</feature>
<dbReference type="GO" id="GO:0005886">
    <property type="term" value="C:plasma membrane"/>
    <property type="evidence" value="ECO:0007669"/>
    <property type="project" value="TreeGrafter"/>
</dbReference>
<dbReference type="CDD" id="cd17502">
    <property type="entry name" value="MFS_Azr1_MDR_like"/>
    <property type="match status" value="1"/>
</dbReference>